<evidence type="ECO:0000313" key="1">
    <source>
        <dbReference type="EMBL" id="VEL43663.1"/>
    </source>
</evidence>
<reference evidence="1" key="1">
    <citation type="submission" date="2018-11" db="EMBL/GenBank/DDBJ databases">
        <authorList>
            <consortium name="Pathogen Informatics"/>
        </authorList>
    </citation>
    <scope>NUCLEOTIDE SEQUENCE</scope>
</reference>
<protein>
    <submittedName>
        <fullName evidence="1">Uncharacterized protein</fullName>
    </submittedName>
</protein>
<dbReference type="Proteomes" id="UP000784294">
    <property type="component" value="Unassembled WGS sequence"/>
</dbReference>
<sequence length="83" mass="9608">MFNLLRPSSTSRKFASQLHFPPSLLFRRQLPTQESHLRPADVNMYTALSCHPRARLPPLPLIRSFRLPPVIWAVPLSRAGYRM</sequence>
<proteinExistence type="predicted"/>
<evidence type="ECO:0000313" key="2">
    <source>
        <dbReference type="Proteomes" id="UP000784294"/>
    </source>
</evidence>
<accession>A0A448XS75</accession>
<keyword evidence="2" id="KW-1185">Reference proteome</keyword>
<comment type="caution">
    <text evidence="1">The sequence shown here is derived from an EMBL/GenBank/DDBJ whole genome shotgun (WGS) entry which is preliminary data.</text>
</comment>
<organism evidence="1 2">
    <name type="scientific">Protopolystoma xenopodis</name>
    <dbReference type="NCBI Taxonomy" id="117903"/>
    <lineage>
        <taxon>Eukaryota</taxon>
        <taxon>Metazoa</taxon>
        <taxon>Spiralia</taxon>
        <taxon>Lophotrochozoa</taxon>
        <taxon>Platyhelminthes</taxon>
        <taxon>Monogenea</taxon>
        <taxon>Polyopisthocotylea</taxon>
        <taxon>Polystomatidea</taxon>
        <taxon>Polystomatidae</taxon>
        <taxon>Protopolystoma</taxon>
    </lineage>
</organism>
<gene>
    <name evidence="1" type="ORF">PXEA_LOCUS37103</name>
</gene>
<dbReference type="EMBL" id="CAAALY010283842">
    <property type="protein sequence ID" value="VEL43663.1"/>
    <property type="molecule type" value="Genomic_DNA"/>
</dbReference>
<name>A0A448XS75_9PLAT</name>
<dbReference type="AlphaFoldDB" id="A0A448XS75"/>